<evidence type="ECO:0000313" key="2">
    <source>
        <dbReference type="Proteomes" id="UP000001239"/>
    </source>
</evidence>
<proteinExistence type="predicted"/>
<accession>Q2Z171</accession>
<dbReference type="EMBL" id="AJ697969">
    <property type="protein sequence ID" value="CAG27104.1"/>
    <property type="molecule type" value="Genomic_DNA"/>
</dbReference>
<reference evidence="1 2" key="2">
    <citation type="journal article" date="2003" name="Res. Microbiol.">
        <title>Myoviridae bacteriophages of Pseudomonas aeruginosa: a long and complex evolutionary pathway.</title>
        <authorList>
            <person name="Krylov V.N."/>
            <person name="Pleteneva E.A."/>
            <person name="Bourkalsteva M.V."/>
            <person name="Shaburova O.V."/>
            <person name="Volckaert G."/>
            <person name="Sykilinda N.N."/>
            <person name="Kurochkina L.P."/>
            <person name="Mesyanzhinov V.V."/>
        </authorList>
    </citation>
    <scope>NUCLEOTIDE SEQUENCE [LARGE SCALE GENOMIC DNA]</scope>
</reference>
<reference evidence="1 2" key="3">
    <citation type="journal article" date="2004" name="Bioinformatics">
        <title>PHIRE, a deterministic approach to reveal regulatory elements in bacteriophage genomes.</title>
        <authorList>
            <person name="Lavigne R."/>
            <person name="Sun W.D."/>
            <person name="Volckaert G."/>
        </authorList>
    </citation>
    <scope>NUCLEOTIDE SEQUENCE [LARGE SCALE GENOMIC DNA]</scope>
</reference>
<reference evidence="1 2" key="1">
    <citation type="journal article" date="2002" name="Genetika">
        <title>Phenogenetic characterization of a group of giant Phi KZ-like bacteriophages of Pseudomonas aeruginosa].</title>
        <authorList>
            <person name="Burkal'tseva M.V."/>
            <person name="Krylov V.N."/>
            <person name="Pleteneva E.A."/>
            <person name="Shaburova O.V."/>
            <person name="Krylov S.V."/>
            <person name="Volckaert G."/>
            <person name="Sykilinda N.N."/>
            <person name="Kurochkina L.P."/>
            <person name="Mesyanzhinov V.V."/>
        </authorList>
    </citation>
    <scope>NUCLEOTIDE SEQUENCE [LARGE SCALE GENOMIC DNA]</scope>
</reference>
<protein>
    <submittedName>
        <fullName evidence="1">Uncharacterized protein</fullName>
    </submittedName>
</protein>
<sequence>MTSTVNVTAHCTEDKEVVVRVQTPEDISQEVILQNGEKTEVVVFGAKHVIIHERTRLEPEG</sequence>
<keyword evidence="2" id="KW-1185">Reference proteome</keyword>
<dbReference type="RefSeq" id="YP_418043.1">
    <property type="nucleotide sequence ID" value="NC_007623.1"/>
</dbReference>
<organism evidence="1 2">
    <name type="scientific">Pseudomonas phage EL</name>
    <dbReference type="NCBI Taxonomy" id="273133"/>
    <lineage>
        <taxon>Viruses</taxon>
        <taxon>Duplodnaviria</taxon>
        <taxon>Heunggongvirae</taxon>
        <taxon>Uroviricota</taxon>
        <taxon>Caudoviricetes</taxon>
        <taxon>Chimalliviridae</taxon>
        <taxon>Elvirus</taxon>
        <taxon>Elvirus EL</taxon>
    </lineage>
</organism>
<dbReference type="GeneID" id="5176615"/>
<name>Q2Z171_9CAUD</name>
<dbReference type="Proteomes" id="UP000001239">
    <property type="component" value="Segment"/>
</dbReference>
<reference evidence="1 2" key="4">
    <citation type="journal article" date="2005" name="J. Mol. Biol.">
        <title>Genome comparison of Pseudomonas aeruginosa large phages.</title>
        <authorList>
            <person name="Hertveldt K."/>
            <person name="Lavigne R."/>
            <person name="Pleteneva E."/>
            <person name="Sernova N."/>
            <person name="Kurochkina L."/>
            <person name="Korchevskii R."/>
            <person name="Robben J."/>
            <person name="Mesyanzhinov V."/>
            <person name="Krylov V.N."/>
            <person name="Volckaert G."/>
        </authorList>
    </citation>
    <scope>NUCLEOTIDE SEQUENCE</scope>
</reference>
<evidence type="ECO:0000313" key="1">
    <source>
        <dbReference type="EMBL" id="CAG27104.1"/>
    </source>
</evidence>
<dbReference type="KEGG" id="vg:5176615"/>